<protein>
    <recommendedName>
        <fullName evidence="3">NRDE family protein</fullName>
    </recommendedName>
</protein>
<organism evidence="1 2">
    <name type="scientific">Candidatus Magnetaquiglobus chichijimensis</name>
    <dbReference type="NCBI Taxonomy" id="3141448"/>
    <lineage>
        <taxon>Bacteria</taxon>
        <taxon>Pseudomonadati</taxon>
        <taxon>Pseudomonadota</taxon>
        <taxon>Magnetococcia</taxon>
        <taxon>Magnetococcales</taxon>
        <taxon>Candidatus Magnetaquicoccaceae</taxon>
        <taxon>Candidatus Magnetaquiglobus</taxon>
    </lineage>
</organism>
<dbReference type="PANTHER" id="PTHR17985">
    <property type="entry name" value="SER/THR-RICH PROTEIN T10 IN DGCR REGION"/>
    <property type="match status" value="1"/>
</dbReference>
<reference evidence="1 2" key="1">
    <citation type="submission" date="2024-05" db="EMBL/GenBank/DDBJ databases">
        <authorList>
            <consortium name="Candidatus Magnetaquicoccaceae bacterium FCR-1 genome sequencing consortium"/>
            <person name="Shimoshige H."/>
            <person name="Shimamura S."/>
            <person name="Taoka A."/>
            <person name="Kobayashi H."/>
            <person name="Maekawa T."/>
        </authorList>
    </citation>
    <scope>NUCLEOTIDE SEQUENCE [LARGE SCALE GENOMIC DNA]</scope>
    <source>
        <strain evidence="1 2">FCR-1</strain>
    </source>
</reference>
<dbReference type="EMBL" id="BAAFGK010000002">
    <property type="protein sequence ID" value="GAB0056279.1"/>
    <property type="molecule type" value="Genomic_DNA"/>
</dbReference>
<proteinExistence type="predicted"/>
<reference evidence="1 2" key="2">
    <citation type="submission" date="2024-09" db="EMBL/GenBank/DDBJ databases">
        <title>Draft genome sequence of Candidatus Magnetaquicoccaceae bacterium FCR-1.</title>
        <authorList>
            <person name="Shimoshige H."/>
            <person name="Shimamura S."/>
            <person name="Taoka A."/>
            <person name="Kobayashi H."/>
            <person name="Maekawa T."/>
        </authorList>
    </citation>
    <scope>NUCLEOTIDE SEQUENCE [LARGE SCALE GENOMIC DNA]</scope>
    <source>
        <strain evidence="1 2">FCR-1</strain>
    </source>
</reference>
<keyword evidence="2" id="KW-1185">Reference proteome</keyword>
<dbReference type="Pfam" id="PF05742">
    <property type="entry name" value="TANGO2"/>
    <property type="match status" value="1"/>
</dbReference>
<evidence type="ECO:0008006" key="3">
    <source>
        <dbReference type="Google" id="ProtNLM"/>
    </source>
</evidence>
<comment type="caution">
    <text evidence="1">The sequence shown here is derived from an EMBL/GenBank/DDBJ whole genome shotgun (WGS) entry which is preliminary data.</text>
</comment>
<sequence>MCILVILRRPDHPRWPLLIGANRDEMRQRPWSPPDAHWPEHPDILGGLDRIGQGSWLAMSRGGVLSTVLNRTGTLGGQPGKRSRGTLPLLALRASTAREAVDRLKAGVDPEDYQACNLVVADRGGDAFWIVLDPERIGTPGMTVVEVPCGLSILSSGELNDTAQKRVVAHLPRFRTADAPRPEVGDWHAWRALLGNREPVVADQKNSALCFQLASGFGTVSSSLIALAGDGGGDRWLFAPGPPDVTDYVPVSGLARW</sequence>
<dbReference type="PANTHER" id="PTHR17985:SF8">
    <property type="entry name" value="TRANSPORT AND GOLGI ORGANIZATION PROTEIN 2 HOMOLOG"/>
    <property type="match status" value="1"/>
</dbReference>
<evidence type="ECO:0000313" key="1">
    <source>
        <dbReference type="EMBL" id="GAB0056279.1"/>
    </source>
</evidence>
<accession>A0ABQ0C5X7</accession>
<dbReference type="InterPro" id="IPR008551">
    <property type="entry name" value="TANGO2"/>
</dbReference>
<dbReference type="RefSeq" id="WP_420903992.1">
    <property type="nucleotide sequence ID" value="NZ_BAAFGK010000002.1"/>
</dbReference>
<name>A0ABQ0C5X7_9PROT</name>
<evidence type="ECO:0000313" key="2">
    <source>
        <dbReference type="Proteomes" id="UP001628193"/>
    </source>
</evidence>
<gene>
    <name evidence="1" type="ORF">SIID45300_00585</name>
</gene>
<dbReference type="Proteomes" id="UP001628193">
    <property type="component" value="Unassembled WGS sequence"/>
</dbReference>